<feature type="region of interest" description="Disordered" evidence="1">
    <location>
        <begin position="123"/>
        <end position="156"/>
    </location>
</feature>
<dbReference type="InterPro" id="IPR005312">
    <property type="entry name" value="DUF1759"/>
</dbReference>
<dbReference type="Pfam" id="PF03564">
    <property type="entry name" value="DUF1759"/>
    <property type="match status" value="1"/>
</dbReference>
<reference evidence="2" key="1">
    <citation type="submission" date="2022-08" db="UniProtKB">
        <authorList>
            <consortium name="EnsemblMetazoa"/>
        </authorList>
    </citation>
    <scope>IDENTIFICATION</scope>
</reference>
<accession>A0A8W7PJB7</accession>
<dbReference type="Proteomes" id="UP000075882">
    <property type="component" value="Unassembled WGS sequence"/>
</dbReference>
<protein>
    <submittedName>
        <fullName evidence="2">Uncharacterized protein</fullName>
    </submittedName>
</protein>
<dbReference type="EnsemblMetazoa" id="ACOM032702-RA">
    <property type="protein sequence ID" value="ACOM032702-PA.1"/>
    <property type="gene ID" value="ACOM032702"/>
</dbReference>
<proteinExistence type="predicted"/>
<evidence type="ECO:0000313" key="2">
    <source>
        <dbReference type="EnsemblMetazoa" id="ACOM032702-PA.1"/>
    </source>
</evidence>
<sequence length="156" mass="17520">MTFQDAWECLEERFYKKRVAFLGRFQQLYPLPKLTAASLTALMRLIDAVETSTSSTRQIAGKMDQAASAVEDGMIVSFVLSKLDEETAAQITRRLDSQQIPTWKVLCNELDQFANTLYYEPKTKPGNNFRTERPATKHAPARTEGAMLSATVHAEG</sequence>
<evidence type="ECO:0000256" key="1">
    <source>
        <dbReference type="SAM" id="MobiDB-lite"/>
    </source>
</evidence>
<dbReference type="AlphaFoldDB" id="A0A8W7PJB7"/>
<name>A0A8W7PJB7_ANOCL</name>
<organism evidence="2">
    <name type="scientific">Anopheles coluzzii</name>
    <name type="common">African malaria mosquito</name>
    <dbReference type="NCBI Taxonomy" id="1518534"/>
    <lineage>
        <taxon>Eukaryota</taxon>
        <taxon>Metazoa</taxon>
        <taxon>Ecdysozoa</taxon>
        <taxon>Arthropoda</taxon>
        <taxon>Hexapoda</taxon>
        <taxon>Insecta</taxon>
        <taxon>Pterygota</taxon>
        <taxon>Neoptera</taxon>
        <taxon>Endopterygota</taxon>
        <taxon>Diptera</taxon>
        <taxon>Nematocera</taxon>
        <taxon>Culicoidea</taxon>
        <taxon>Culicidae</taxon>
        <taxon>Anophelinae</taxon>
        <taxon>Anopheles</taxon>
    </lineage>
</organism>